<accession>A0ABS8ZEH8</accession>
<dbReference type="PRINTS" id="PR00040">
    <property type="entry name" value="HTHMERR"/>
</dbReference>
<sequence length="259" mass="28392">MGRSESGGVRYTIGELASRTGLTVKAIRFYADRGIVPPTDRSPAGHRQYSPEARARLELVRELRALGMDLRTVHKILTQETPLAEAAEKQAEAIAEQIRTLQAQHAALKSLATVVSFAATLDLAPGVAVTLTPQLPATPSAAQLEAWLELAILAEDKDFQARMRRIAGYYRDQPLRPDAAAMVRDQADLDLAPDSAEAVAIATRIVKAHGPRRELVAKLEILNDARRDRYMELVATVNGWPRPDPLGPALTWFMAAMKE</sequence>
<protein>
    <submittedName>
        <fullName evidence="4">MerR family transcriptional regulator</fullName>
    </submittedName>
</protein>
<dbReference type="InterPro" id="IPR009061">
    <property type="entry name" value="DNA-bd_dom_put_sf"/>
</dbReference>
<organism evidence="4 5">
    <name type="scientific">Kibdelosporangium philippinense</name>
    <dbReference type="NCBI Taxonomy" id="211113"/>
    <lineage>
        <taxon>Bacteria</taxon>
        <taxon>Bacillati</taxon>
        <taxon>Actinomycetota</taxon>
        <taxon>Actinomycetes</taxon>
        <taxon>Pseudonocardiales</taxon>
        <taxon>Pseudonocardiaceae</taxon>
        <taxon>Kibdelosporangium</taxon>
    </lineage>
</organism>
<feature type="coiled-coil region" evidence="2">
    <location>
        <begin position="84"/>
        <end position="111"/>
    </location>
</feature>
<dbReference type="RefSeq" id="WP_233727475.1">
    <property type="nucleotide sequence ID" value="NZ_JAJVCN010000002.1"/>
</dbReference>
<name>A0ABS8ZEH8_9PSEU</name>
<evidence type="ECO:0000256" key="2">
    <source>
        <dbReference type="SAM" id="Coils"/>
    </source>
</evidence>
<reference evidence="4 5" key="1">
    <citation type="submission" date="2021-12" db="EMBL/GenBank/DDBJ databases">
        <title>Genome sequence of Kibdelosporangium philippinense ATCC 49844.</title>
        <authorList>
            <person name="Fedorov E.A."/>
            <person name="Omeragic M."/>
            <person name="Shalygina K.F."/>
            <person name="Maclea K.S."/>
        </authorList>
    </citation>
    <scope>NUCLEOTIDE SEQUENCE [LARGE SCALE GENOMIC DNA]</scope>
    <source>
        <strain evidence="4 5">ATCC 49844</strain>
    </source>
</reference>
<dbReference type="InterPro" id="IPR000551">
    <property type="entry name" value="MerR-type_HTH_dom"/>
</dbReference>
<feature type="domain" description="HTH merR-type" evidence="3">
    <location>
        <begin position="10"/>
        <end position="79"/>
    </location>
</feature>
<keyword evidence="5" id="KW-1185">Reference proteome</keyword>
<gene>
    <name evidence="4" type="ORF">LWC34_24450</name>
</gene>
<proteinExistence type="predicted"/>
<evidence type="ECO:0000256" key="1">
    <source>
        <dbReference type="ARBA" id="ARBA00023125"/>
    </source>
</evidence>
<dbReference type="PROSITE" id="PS50937">
    <property type="entry name" value="HTH_MERR_2"/>
    <property type="match status" value="1"/>
</dbReference>
<dbReference type="PANTHER" id="PTHR30204:SF93">
    <property type="entry name" value="HTH MERR-TYPE DOMAIN-CONTAINING PROTEIN"/>
    <property type="match status" value="1"/>
</dbReference>
<dbReference type="Gene3D" id="1.10.1660.10">
    <property type="match status" value="1"/>
</dbReference>
<keyword evidence="2" id="KW-0175">Coiled coil</keyword>
<dbReference type="SMART" id="SM00422">
    <property type="entry name" value="HTH_MERR"/>
    <property type="match status" value="1"/>
</dbReference>
<comment type="caution">
    <text evidence="4">The sequence shown here is derived from an EMBL/GenBank/DDBJ whole genome shotgun (WGS) entry which is preliminary data.</text>
</comment>
<dbReference type="Proteomes" id="UP001521150">
    <property type="component" value="Unassembled WGS sequence"/>
</dbReference>
<dbReference type="Pfam" id="PF13411">
    <property type="entry name" value="MerR_1"/>
    <property type="match status" value="1"/>
</dbReference>
<dbReference type="CDD" id="cd00592">
    <property type="entry name" value="HTH_MerR-like"/>
    <property type="match status" value="1"/>
</dbReference>
<keyword evidence="1" id="KW-0238">DNA-binding</keyword>
<evidence type="ECO:0000313" key="5">
    <source>
        <dbReference type="Proteomes" id="UP001521150"/>
    </source>
</evidence>
<dbReference type="PANTHER" id="PTHR30204">
    <property type="entry name" value="REDOX-CYCLING DRUG-SENSING TRANSCRIPTIONAL ACTIVATOR SOXR"/>
    <property type="match status" value="1"/>
</dbReference>
<evidence type="ECO:0000259" key="3">
    <source>
        <dbReference type="PROSITE" id="PS50937"/>
    </source>
</evidence>
<dbReference type="SUPFAM" id="SSF46955">
    <property type="entry name" value="Putative DNA-binding domain"/>
    <property type="match status" value="1"/>
</dbReference>
<evidence type="ECO:0000313" key="4">
    <source>
        <dbReference type="EMBL" id="MCE7005957.1"/>
    </source>
</evidence>
<dbReference type="InterPro" id="IPR047057">
    <property type="entry name" value="MerR_fam"/>
</dbReference>
<dbReference type="EMBL" id="JAJVCN010000002">
    <property type="protein sequence ID" value="MCE7005957.1"/>
    <property type="molecule type" value="Genomic_DNA"/>
</dbReference>